<proteinExistence type="predicted"/>
<organism evidence="1 2">
    <name type="scientific">Acaulospora colombiana</name>
    <dbReference type="NCBI Taxonomy" id="27376"/>
    <lineage>
        <taxon>Eukaryota</taxon>
        <taxon>Fungi</taxon>
        <taxon>Fungi incertae sedis</taxon>
        <taxon>Mucoromycota</taxon>
        <taxon>Glomeromycotina</taxon>
        <taxon>Glomeromycetes</taxon>
        <taxon>Diversisporales</taxon>
        <taxon>Acaulosporaceae</taxon>
        <taxon>Acaulospora</taxon>
    </lineage>
</organism>
<evidence type="ECO:0000313" key="1">
    <source>
        <dbReference type="EMBL" id="CAG8751409.1"/>
    </source>
</evidence>
<evidence type="ECO:0000313" key="2">
    <source>
        <dbReference type="Proteomes" id="UP000789525"/>
    </source>
</evidence>
<keyword evidence="2" id="KW-1185">Reference proteome</keyword>
<feature type="non-terminal residue" evidence="1">
    <location>
        <position position="1"/>
    </location>
</feature>
<gene>
    <name evidence="1" type="ORF">ACOLOM_LOCUS12713</name>
</gene>
<accession>A0ACA9QHA7</accession>
<reference evidence="1" key="1">
    <citation type="submission" date="2021-06" db="EMBL/GenBank/DDBJ databases">
        <authorList>
            <person name="Kallberg Y."/>
            <person name="Tangrot J."/>
            <person name="Rosling A."/>
        </authorList>
    </citation>
    <scope>NUCLEOTIDE SEQUENCE</scope>
    <source>
        <strain evidence="1">CL356</strain>
    </source>
</reference>
<protein>
    <submittedName>
        <fullName evidence="1">12216_t:CDS:1</fullName>
    </submittedName>
</protein>
<dbReference type="EMBL" id="CAJVPT010053407">
    <property type="protein sequence ID" value="CAG8751409.1"/>
    <property type="molecule type" value="Genomic_DNA"/>
</dbReference>
<sequence length="45" mass="5269">STESKYFRISPNYSFQRLGFDRSFSTYRQSCEGYIIDISVPGHLD</sequence>
<comment type="caution">
    <text evidence="1">The sequence shown here is derived from an EMBL/GenBank/DDBJ whole genome shotgun (WGS) entry which is preliminary data.</text>
</comment>
<feature type="non-terminal residue" evidence="1">
    <location>
        <position position="45"/>
    </location>
</feature>
<dbReference type="Proteomes" id="UP000789525">
    <property type="component" value="Unassembled WGS sequence"/>
</dbReference>
<name>A0ACA9QHA7_9GLOM</name>